<dbReference type="Pfam" id="PF20150">
    <property type="entry name" value="2EXR"/>
    <property type="match status" value="1"/>
</dbReference>
<evidence type="ECO:0008006" key="7">
    <source>
        <dbReference type="Google" id="ProtNLM"/>
    </source>
</evidence>
<protein>
    <recommendedName>
        <fullName evidence="7">Heterokaryon incompatibility domain-containing protein</fullName>
    </recommendedName>
</protein>
<feature type="transmembrane region" description="Helical" evidence="2">
    <location>
        <begin position="409"/>
        <end position="432"/>
    </location>
</feature>
<feature type="domain" description="2EXR" evidence="4">
    <location>
        <begin position="1461"/>
        <end position="1568"/>
    </location>
</feature>
<evidence type="ECO:0000259" key="3">
    <source>
        <dbReference type="Pfam" id="PF06985"/>
    </source>
</evidence>
<feature type="transmembrane region" description="Helical" evidence="2">
    <location>
        <begin position="512"/>
        <end position="539"/>
    </location>
</feature>
<evidence type="ECO:0000259" key="4">
    <source>
        <dbReference type="Pfam" id="PF20150"/>
    </source>
</evidence>
<gene>
    <name evidence="5" type="ORF">FGADI_10122</name>
</gene>
<sequence length="1601" mass="180600">MDLRIVRVVDGGWMDGLTRDAVTRPDTSTILWETLYEPWDLFTRLDKGGDVTVAEPVTLLRDVCSGHDSSRKNCSIVCTNSDELFESWKTLWHCLSLTSLALANSSFSTLDQHLSGGGNGTPREQISRALTTFGITNATDFDGKSVLNLTYECAAASCRDNNMGKCSIGQLDPGYFERETVQWIKVYEALEPLCDGLESDINIDIAGPGVLITYITQTAMVVFAWLFFLLLKVNKFINTSTSIFTHLFRKTNPGPNLLTHRVSGLERLERTNLAYATSTFLAELHEAQCFFVVAIEIALINASSRSAIFTGADNWQSLLWNRDSVQFLAGMGAWPIILGQISLRRAELDSMYYLLLSTLALVLAGVAADTAANPDPDRIYKMFQGQNVLEECGGHPSLRTFCVEERESIYWYAFPAGSIYAFLGLLAILWWAKLWSLRNSPTSLLRKHKSVSKRQLEAWEWIKWFSIKASLLAIHVAEAGALACICFGLAVIRAPLLNLLLRGETGTWSVGQLVAVLIWAPVISKYAHLAIHSIVWLILLASEMTKGSDFIKVDPAGLDQPRLSVVYNYKIMLKPNAQTQICLPFKEIDNTMGFFDHDTISASNWVKIIALGLVWTPSAYFFNSWVKSQPPGTFVSIACVIFSILSLLISPYLIVLVIFVLLSPLIILAVLYRFMLVLPDLCTGLGPWCVSLFWAQRTPRLCGKCSNVVDQSSILRGTPWRLTRSREEYDFYTKDQLQKSAKDCHLCSLLWHSSFGTQITQAPGAYSVEAITQEPDSTTPLLSGVTRSISSHDCEQDNEAGKILVQISATRKFGQEQLLHIRLYEKGSSAYPWLKIEDASYVSGKHNREQSNMTGSETSFKWARDMVEKCEREHQHCRNHFIRSASQRYLPKRLIDVQAREKGVIQLVLSDQIKSDNIVEYAALSHCWGTTVKSELRKDNEETMKTALIETLDPNFQDAVDIAYKMGSKYLWIDSLCIMQRTKQWEEESGDMGLVYARANLVISATASKNSEGGCYKRKDLFPYDCVLCSNWNSSLVVRSSTKYANLVRLFGEKVDHSFLATRGWTFQERFLASRILHFCSGLMMFECNTLTTSECHREEEYPLNTQFSQNGTLNTPTVPHPGPEPPKRLCTRTIVRRAGPSTRPVTRPGRDMVKKSWYANPEHRIWADQKRRYNAQVSSIRSNAARLSMRGAFSFLWSFRGQSMKEKAEFHMRWYEMVTSYSVRNLTNDSDKMMAIAGVAYFIQQSTGFKYAAGLWEETLPFNLLWAVDSGVKKRPYGRPVPTWSWASVDGKISHRLKKVDPSPTSSSTLRIMAEGNSVSDSWEDIKTLVSDLEVQTTHMVNGMAHSATLKVSCHLRTFSPSSMKYVFDTQEHYKRSEIRCLPVLELVNRKVGMRTRRPQIHGILVRAPSASLGEDTSPVDFSFLLHFPTQSICLTTSHTEAFHSTYRHQTSLDIMATAFYLFPSLPQELKDEIWVFALRSHRRGVQIFRVHNSVSEADNEPQGASRLLDKVNNSWNFGAPPESKYYKNLDGSPNKNVSAYMIDSGLWTACKESRRVIRKHFADPSNNPRGSSGRALVSYCPGSNPFYLSIWPDSDLIIL</sequence>
<dbReference type="EMBL" id="JABFAI010000276">
    <property type="protein sequence ID" value="KAF4947843.1"/>
    <property type="molecule type" value="Genomic_DNA"/>
</dbReference>
<feature type="domain" description="Heterokaryon incompatibility" evidence="3">
    <location>
        <begin position="921"/>
        <end position="1069"/>
    </location>
</feature>
<evidence type="ECO:0000256" key="1">
    <source>
        <dbReference type="SAM" id="MobiDB-lite"/>
    </source>
</evidence>
<keyword evidence="2" id="KW-0812">Transmembrane</keyword>
<accession>A0A8H4SYC2</accession>
<evidence type="ECO:0000313" key="6">
    <source>
        <dbReference type="Proteomes" id="UP000604273"/>
    </source>
</evidence>
<feature type="transmembrane region" description="Helical" evidence="2">
    <location>
        <begin position="634"/>
        <end position="662"/>
    </location>
</feature>
<dbReference type="PANTHER" id="PTHR33112">
    <property type="entry name" value="DOMAIN PROTEIN, PUTATIVE-RELATED"/>
    <property type="match status" value="1"/>
</dbReference>
<keyword evidence="2" id="KW-0472">Membrane</keyword>
<comment type="caution">
    <text evidence="5">The sequence shown here is derived from an EMBL/GenBank/DDBJ whole genome shotgun (WGS) entry which is preliminary data.</text>
</comment>
<feature type="transmembrane region" description="Helical" evidence="2">
    <location>
        <begin position="471"/>
        <end position="492"/>
    </location>
</feature>
<name>A0A8H4SYC2_9HYPO</name>
<proteinExistence type="predicted"/>
<dbReference type="InterPro" id="IPR010730">
    <property type="entry name" value="HET"/>
</dbReference>
<evidence type="ECO:0000313" key="5">
    <source>
        <dbReference type="EMBL" id="KAF4947843.1"/>
    </source>
</evidence>
<feature type="transmembrane region" description="Helical" evidence="2">
    <location>
        <begin position="605"/>
        <end position="622"/>
    </location>
</feature>
<dbReference type="Proteomes" id="UP000604273">
    <property type="component" value="Unassembled WGS sequence"/>
</dbReference>
<dbReference type="InterPro" id="IPR045518">
    <property type="entry name" value="2EXR"/>
</dbReference>
<dbReference type="Pfam" id="PF06985">
    <property type="entry name" value="HET"/>
    <property type="match status" value="1"/>
</dbReference>
<dbReference type="PANTHER" id="PTHR33112:SF8">
    <property type="entry name" value="HETEROKARYON INCOMPATIBILITY DOMAIN-CONTAINING PROTEIN"/>
    <property type="match status" value="1"/>
</dbReference>
<keyword evidence="6" id="KW-1185">Reference proteome</keyword>
<organism evidence="5 6">
    <name type="scientific">Fusarium gaditjirri</name>
    <dbReference type="NCBI Taxonomy" id="282569"/>
    <lineage>
        <taxon>Eukaryota</taxon>
        <taxon>Fungi</taxon>
        <taxon>Dikarya</taxon>
        <taxon>Ascomycota</taxon>
        <taxon>Pezizomycotina</taxon>
        <taxon>Sordariomycetes</taxon>
        <taxon>Hypocreomycetidae</taxon>
        <taxon>Hypocreales</taxon>
        <taxon>Nectriaceae</taxon>
        <taxon>Fusarium</taxon>
        <taxon>Fusarium nisikadoi species complex</taxon>
    </lineage>
</organism>
<feature type="compositionally biased region" description="Polar residues" evidence="1">
    <location>
        <begin position="1107"/>
        <end position="1116"/>
    </location>
</feature>
<evidence type="ECO:0000256" key="2">
    <source>
        <dbReference type="SAM" id="Phobius"/>
    </source>
</evidence>
<feature type="region of interest" description="Disordered" evidence="1">
    <location>
        <begin position="1107"/>
        <end position="1128"/>
    </location>
</feature>
<reference evidence="5" key="2">
    <citation type="submission" date="2020-05" db="EMBL/GenBank/DDBJ databases">
        <authorList>
            <person name="Kim H.-S."/>
            <person name="Proctor R.H."/>
            <person name="Brown D.W."/>
        </authorList>
    </citation>
    <scope>NUCLEOTIDE SEQUENCE</scope>
    <source>
        <strain evidence="5">NRRL 45417</strain>
    </source>
</reference>
<dbReference type="OrthoDB" id="3789824at2759"/>
<feature type="transmembrane region" description="Helical" evidence="2">
    <location>
        <begin position="211"/>
        <end position="231"/>
    </location>
</feature>
<feature type="transmembrane region" description="Helical" evidence="2">
    <location>
        <begin position="352"/>
        <end position="372"/>
    </location>
</feature>
<keyword evidence="2" id="KW-1133">Transmembrane helix</keyword>
<reference evidence="5" key="1">
    <citation type="journal article" date="2020" name="BMC Genomics">
        <title>Correction to: Identification and distribution of gene clusters required for synthesis of sphingolipid metabolism inhibitors in diverse species of the filamentous fungus Fusarium.</title>
        <authorList>
            <person name="Kim H.S."/>
            <person name="Lohmar J.M."/>
            <person name="Busman M."/>
            <person name="Brown D.W."/>
            <person name="Naumann T.A."/>
            <person name="Divon H.H."/>
            <person name="Lysoe E."/>
            <person name="Uhlig S."/>
            <person name="Proctor R.H."/>
        </authorList>
    </citation>
    <scope>NUCLEOTIDE SEQUENCE</scope>
    <source>
        <strain evidence="5">NRRL 45417</strain>
    </source>
</reference>